<dbReference type="GO" id="GO:0071949">
    <property type="term" value="F:FAD binding"/>
    <property type="evidence" value="ECO:0007669"/>
    <property type="project" value="InterPro"/>
</dbReference>
<evidence type="ECO:0000256" key="3">
    <source>
        <dbReference type="ARBA" id="ARBA00022827"/>
    </source>
</evidence>
<dbReference type="PANTHER" id="PTHR46496">
    <property type="match status" value="1"/>
</dbReference>
<feature type="domain" description="FAD-binding" evidence="5">
    <location>
        <begin position="329"/>
        <end position="396"/>
    </location>
</feature>
<dbReference type="Gene3D" id="3.50.50.60">
    <property type="entry name" value="FAD/NAD(P)-binding domain"/>
    <property type="match status" value="1"/>
</dbReference>
<evidence type="ECO:0000256" key="2">
    <source>
        <dbReference type="ARBA" id="ARBA00022630"/>
    </source>
</evidence>
<evidence type="ECO:0000259" key="5">
    <source>
        <dbReference type="Pfam" id="PF01494"/>
    </source>
</evidence>
<evidence type="ECO:0000256" key="4">
    <source>
        <dbReference type="ARBA" id="ARBA00023002"/>
    </source>
</evidence>
<dbReference type="EMBL" id="KV918927">
    <property type="protein sequence ID" value="OSX74862.1"/>
    <property type="molecule type" value="Genomic_DNA"/>
</dbReference>
<dbReference type="SUPFAM" id="SSF51905">
    <property type="entry name" value="FAD/NAD(P)-binding domain"/>
    <property type="match status" value="1"/>
</dbReference>
<dbReference type="InterPro" id="IPR002938">
    <property type="entry name" value="FAD-bd"/>
</dbReference>
<proteinExistence type="predicted"/>
<dbReference type="OrthoDB" id="1878542at2759"/>
<dbReference type="AlphaFoldDB" id="A0A1X6P1W0"/>
<sequence length="448" mass="45729">MASSSPPPRTVVIAGAGIVGLTTAISLRALPTPPTVIIHERRPEEGALSGPGGIMIQPNGLAALSALADGSGEAVVAALNAVSCPLGRGGFQSATGKDLYIAEPAGVTLGERTDDLGVCVARTALMGVLAEAAKIGQPGGVEVVWESAVTSYTTTDGAVDKVDVHVKTSGQAATIRGVDVLIGADGLWSGVRSAVDAVTGRPSTPRHYGGLMWWRGSVSFSAVAARCADIGRLAWGQAWLPRGGSMGYFRLGGDDMAWYASAPRPADAPVDGSPLAELLAEFGPTRGTTPPVYAAIVDAVAAAGSDTINRAPVYSRGVPVAAAGVGPVWGTGPVTLVGDAAHAIFPSMGQGACVGMEDAAELAAALAAAWRDGQPGGVPAALRAYEAARAPRVTRVGVESARVYDLSALTGGVSIWLRDTVYSVLPQWIVDRQFSWLYDYKPTPVLVA</sequence>
<dbReference type="Pfam" id="PF01494">
    <property type="entry name" value="FAD_binding_3"/>
    <property type="match status" value="1"/>
</dbReference>
<dbReference type="PRINTS" id="PR00420">
    <property type="entry name" value="RNGMNOXGNASE"/>
</dbReference>
<keyword evidence="7" id="KW-1185">Reference proteome</keyword>
<evidence type="ECO:0000313" key="6">
    <source>
        <dbReference type="EMBL" id="OSX74862.1"/>
    </source>
</evidence>
<name>A0A1X6P1W0_PORUM</name>
<keyword evidence="3" id="KW-0274">FAD</keyword>
<accession>A0A1X6P1W0</accession>
<evidence type="ECO:0000313" key="7">
    <source>
        <dbReference type="Proteomes" id="UP000218209"/>
    </source>
</evidence>
<protein>
    <recommendedName>
        <fullName evidence="5">FAD-binding domain-containing protein</fullName>
    </recommendedName>
</protein>
<organism evidence="6 7">
    <name type="scientific">Porphyra umbilicalis</name>
    <name type="common">Purple laver</name>
    <name type="synonym">Red alga</name>
    <dbReference type="NCBI Taxonomy" id="2786"/>
    <lineage>
        <taxon>Eukaryota</taxon>
        <taxon>Rhodophyta</taxon>
        <taxon>Bangiophyceae</taxon>
        <taxon>Bangiales</taxon>
        <taxon>Bangiaceae</taxon>
        <taxon>Porphyra</taxon>
    </lineage>
</organism>
<dbReference type="PANTHER" id="PTHR46496:SF1">
    <property type="entry name" value="ZEAXANTHIN EPOXIDASE, CHLOROPLASTIC"/>
    <property type="match status" value="1"/>
</dbReference>
<reference evidence="6 7" key="1">
    <citation type="submission" date="2017-03" db="EMBL/GenBank/DDBJ databases">
        <title>WGS assembly of Porphyra umbilicalis.</title>
        <authorList>
            <person name="Brawley S.H."/>
            <person name="Blouin N.A."/>
            <person name="Ficko-Blean E."/>
            <person name="Wheeler G.L."/>
            <person name="Lohr M."/>
            <person name="Goodson H.V."/>
            <person name="Jenkins J.W."/>
            <person name="Blaby-Haas C.E."/>
            <person name="Helliwell K.E."/>
            <person name="Chan C."/>
            <person name="Marriage T."/>
            <person name="Bhattacharya D."/>
            <person name="Klein A.S."/>
            <person name="Badis Y."/>
            <person name="Brodie J."/>
            <person name="Cao Y."/>
            <person name="Collen J."/>
            <person name="Dittami S.M."/>
            <person name="Gachon C.M."/>
            <person name="Green B.R."/>
            <person name="Karpowicz S."/>
            <person name="Kim J.W."/>
            <person name="Kudahl U."/>
            <person name="Lin S."/>
            <person name="Michel G."/>
            <person name="Mittag M."/>
            <person name="Olson B.J."/>
            <person name="Pangilinan J."/>
            <person name="Peng Y."/>
            <person name="Qiu H."/>
            <person name="Shu S."/>
            <person name="Singer J.T."/>
            <person name="Smith A.G."/>
            <person name="Sprecher B.N."/>
            <person name="Wagner V."/>
            <person name="Wang W."/>
            <person name="Wang Z.-Y."/>
            <person name="Yan J."/>
            <person name="Yarish C."/>
            <person name="Zoeuner-Riek S."/>
            <person name="Zhuang Y."/>
            <person name="Zou Y."/>
            <person name="Lindquist E.A."/>
            <person name="Grimwood J."/>
            <person name="Barry K."/>
            <person name="Rokhsar D.S."/>
            <person name="Schmutz J."/>
            <person name="Stiller J.W."/>
            <person name="Grossman A.R."/>
            <person name="Prochnik S.E."/>
        </authorList>
    </citation>
    <scope>NUCLEOTIDE SEQUENCE [LARGE SCALE GENOMIC DNA]</scope>
    <source>
        <strain evidence="6">4086291</strain>
    </source>
</reference>
<comment type="cofactor">
    <cofactor evidence="1">
        <name>FAD</name>
        <dbReference type="ChEBI" id="CHEBI:57692"/>
    </cofactor>
</comment>
<keyword evidence="4" id="KW-0560">Oxidoreductase</keyword>
<dbReference type="GO" id="GO:0016491">
    <property type="term" value="F:oxidoreductase activity"/>
    <property type="evidence" value="ECO:0007669"/>
    <property type="project" value="UniProtKB-KW"/>
</dbReference>
<dbReference type="InterPro" id="IPR036188">
    <property type="entry name" value="FAD/NAD-bd_sf"/>
</dbReference>
<gene>
    <name evidence="6" type="ORF">BU14_0264s0015</name>
</gene>
<evidence type="ECO:0000256" key="1">
    <source>
        <dbReference type="ARBA" id="ARBA00001974"/>
    </source>
</evidence>
<keyword evidence="2" id="KW-0285">Flavoprotein</keyword>
<dbReference type="Proteomes" id="UP000218209">
    <property type="component" value="Unassembled WGS sequence"/>
</dbReference>